<dbReference type="Pfam" id="PF05970">
    <property type="entry name" value="PIF1"/>
    <property type="match status" value="1"/>
</dbReference>
<dbReference type="Gene3D" id="1.10.10.1390">
    <property type="entry name" value="ATP-dependent DNA helicase RecQ"/>
    <property type="match status" value="1"/>
</dbReference>
<evidence type="ECO:0000256" key="8">
    <source>
        <dbReference type="ARBA" id="ARBA00023235"/>
    </source>
</evidence>
<evidence type="ECO:0000256" key="9">
    <source>
        <dbReference type="SAM" id="MobiDB-lite"/>
    </source>
</evidence>
<dbReference type="CDD" id="cd18037">
    <property type="entry name" value="DEXSc_Pif1_like"/>
    <property type="match status" value="1"/>
</dbReference>
<evidence type="ECO:0000256" key="3">
    <source>
        <dbReference type="ARBA" id="ARBA00022801"/>
    </source>
</evidence>
<protein>
    <recommendedName>
        <fullName evidence="10">AAA+ ATPase domain-containing protein</fullName>
    </recommendedName>
</protein>
<feature type="domain" description="AAA+ ATPase" evidence="10">
    <location>
        <begin position="12"/>
        <end position="322"/>
    </location>
</feature>
<dbReference type="GO" id="GO:0000723">
    <property type="term" value="P:telomere maintenance"/>
    <property type="evidence" value="ECO:0007669"/>
    <property type="project" value="InterPro"/>
</dbReference>
<dbReference type="Pfam" id="PF14493">
    <property type="entry name" value="HTH_40"/>
    <property type="match status" value="1"/>
</dbReference>
<dbReference type="GO" id="GO:0006281">
    <property type="term" value="P:DNA repair"/>
    <property type="evidence" value="ECO:0007669"/>
    <property type="project" value="InterPro"/>
</dbReference>
<name>A0A1G2NZ84_9BACT</name>
<evidence type="ECO:0000256" key="4">
    <source>
        <dbReference type="ARBA" id="ARBA00022806"/>
    </source>
</evidence>
<evidence type="ECO:0000256" key="1">
    <source>
        <dbReference type="ARBA" id="ARBA00022741"/>
    </source>
</evidence>
<reference evidence="11 12" key="1">
    <citation type="journal article" date="2016" name="Nat. Commun.">
        <title>Thousands of microbial genomes shed light on interconnected biogeochemical processes in an aquifer system.</title>
        <authorList>
            <person name="Anantharaman K."/>
            <person name="Brown C.T."/>
            <person name="Hug L.A."/>
            <person name="Sharon I."/>
            <person name="Castelle C.J."/>
            <person name="Probst A.J."/>
            <person name="Thomas B.C."/>
            <person name="Singh A."/>
            <person name="Wilkins M.J."/>
            <person name="Karaoz U."/>
            <person name="Brodie E.L."/>
            <person name="Williams K.H."/>
            <person name="Hubbard S.S."/>
            <person name="Banfield J.F."/>
        </authorList>
    </citation>
    <scope>NUCLEOTIDE SEQUENCE [LARGE SCALE GENOMIC DNA]</scope>
</reference>
<dbReference type="InterPro" id="IPR003593">
    <property type="entry name" value="AAA+_ATPase"/>
</dbReference>
<feature type="region of interest" description="Disordered" evidence="9">
    <location>
        <begin position="447"/>
        <end position="468"/>
    </location>
</feature>
<feature type="compositionally biased region" description="Basic residues" evidence="9">
    <location>
        <begin position="450"/>
        <end position="459"/>
    </location>
</feature>
<dbReference type="Gene3D" id="3.40.50.300">
    <property type="entry name" value="P-loop containing nucleotide triphosphate hydrolases"/>
    <property type="match status" value="1"/>
</dbReference>
<dbReference type="InterPro" id="IPR027417">
    <property type="entry name" value="P-loop_NTPase"/>
</dbReference>
<evidence type="ECO:0000256" key="5">
    <source>
        <dbReference type="ARBA" id="ARBA00022840"/>
    </source>
</evidence>
<evidence type="ECO:0000256" key="7">
    <source>
        <dbReference type="ARBA" id="ARBA00023204"/>
    </source>
</evidence>
<dbReference type="GO" id="GO:0003678">
    <property type="term" value="F:DNA helicase activity"/>
    <property type="evidence" value="ECO:0007669"/>
    <property type="project" value="InterPro"/>
</dbReference>
<evidence type="ECO:0000313" key="11">
    <source>
        <dbReference type="EMBL" id="OHA41368.1"/>
    </source>
</evidence>
<organism evidence="11 12">
    <name type="scientific">Candidatus Taylorbacteria bacterium RIFCSPLOWO2_12_FULL_43_20</name>
    <dbReference type="NCBI Taxonomy" id="1802332"/>
    <lineage>
        <taxon>Bacteria</taxon>
        <taxon>Candidatus Tayloriibacteriota</taxon>
    </lineage>
</organism>
<keyword evidence="4" id="KW-0347">Helicase</keyword>
<dbReference type="Pfam" id="PF21530">
    <property type="entry name" value="Pif1_2B_dom"/>
    <property type="match status" value="1"/>
</dbReference>
<comment type="caution">
    <text evidence="11">The sequence shown here is derived from an EMBL/GenBank/DDBJ whole genome shotgun (WGS) entry which is preliminary data.</text>
</comment>
<dbReference type="CDD" id="cd18809">
    <property type="entry name" value="SF1_C_RecD"/>
    <property type="match status" value="1"/>
</dbReference>
<keyword evidence="3" id="KW-0378">Hydrolase</keyword>
<dbReference type="SUPFAM" id="SSF52540">
    <property type="entry name" value="P-loop containing nucleoside triphosphate hydrolases"/>
    <property type="match status" value="2"/>
</dbReference>
<dbReference type="SMART" id="SM00382">
    <property type="entry name" value="AAA"/>
    <property type="match status" value="1"/>
</dbReference>
<dbReference type="PANTHER" id="PTHR47642">
    <property type="entry name" value="ATP-DEPENDENT DNA HELICASE"/>
    <property type="match status" value="1"/>
</dbReference>
<accession>A0A1G2NZ84</accession>
<proteinExistence type="predicted"/>
<dbReference type="PANTHER" id="PTHR47642:SF5">
    <property type="entry name" value="ATP-DEPENDENT DNA HELICASE"/>
    <property type="match status" value="1"/>
</dbReference>
<keyword evidence="5" id="KW-0067">ATP-binding</keyword>
<keyword evidence="6" id="KW-0238">DNA-binding</keyword>
<gene>
    <name evidence="11" type="ORF">A3G52_04965</name>
</gene>
<dbReference type="AlphaFoldDB" id="A0A1G2NZ84"/>
<evidence type="ECO:0000313" key="12">
    <source>
        <dbReference type="Proteomes" id="UP000177269"/>
    </source>
</evidence>
<evidence type="ECO:0000256" key="6">
    <source>
        <dbReference type="ARBA" id="ARBA00023125"/>
    </source>
</evidence>
<keyword evidence="7" id="KW-0234">DNA repair</keyword>
<dbReference type="InterPro" id="IPR029491">
    <property type="entry name" value="Helicase_HTH"/>
</dbReference>
<dbReference type="EMBL" id="MHSK01000035">
    <property type="protein sequence ID" value="OHA41368.1"/>
    <property type="molecule type" value="Genomic_DNA"/>
</dbReference>
<keyword evidence="1" id="KW-0547">Nucleotide-binding</keyword>
<keyword evidence="8" id="KW-0413">Isomerase</keyword>
<sequence>MTQDTALKILKTGANVFLTGEPGSGKSHTIREYVSYLRDSGIEPAITASTGIAATHIHGMTLHSWSGIGIKKNLSSYDIEAIAGKNHVYKRISRTSVLIIDEVSMLDADTLESADVVCREARRNPMEAFGGMQVVFVGDFFQLPPISKYGEPESSFSFHSKTWRDAKPIVCYLSEQHRQDDAEYLSVLSAIRKNKCGEDHESLMRSRVGRHEGNADMPRLFSHNVDVDGLNTKRLAEIEAKEEIFEMETSGRAQIADTLKRGCLSPEILKLKVGAAVMCTKNNPAVGYVNGTLGQVVKFAGETGYPIIKTRGGRLIEMEPAEWAVEEGGKILARVVQIPLRLAWAITIHKSQGMSMDAAVMDLSDVFEYGQGYVALSRVRRFSGLYLSGYNAKSLQVHPEILGKDIEYKKQSAAARAKFEPMEGDELDLLHRNFIRALGGKYVSDEDRKKMPRAAGKSRRSSDPAKNTREITLDMLNDGKSVSEIAASRNLKASTIIDHIYDLLFAKKIDESRIAHLAPRDEKGRADMFSIHETFEKLGADKLKPVYEHHEGLYSYDTLRLARLLFNKDK</sequence>
<dbReference type="InterPro" id="IPR049163">
    <property type="entry name" value="Pif1-like_2B_dom"/>
</dbReference>
<dbReference type="InterPro" id="IPR051055">
    <property type="entry name" value="PIF1_helicase"/>
</dbReference>
<keyword evidence="2" id="KW-0227">DNA damage</keyword>
<dbReference type="InterPro" id="IPR010285">
    <property type="entry name" value="DNA_helicase_pif1-like_DEAD"/>
</dbReference>
<evidence type="ECO:0000256" key="2">
    <source>
        <dbReference type="ARBA" id="ARBA00022763"/>
    </source>
</evidence>
<dbReference type="Proteomes" id="UP000177269">
    <property type="component" value="Unassembled WGS sequence"/>
</dbReference>
<evidence type="ECO:0000259" key="10">
    <source>
        <dbReference type="SMART" id="SM00382"/>
    </source>
</evidence>